<sequence length="253" mass="29375">MYKSKLRRNARQQTHKPKAEPELEVEAELEYVLSPIEEVQWLNEEPEVYESELDDASHPLPKSYERPYSSDSASGSLRSISSSLSSPELQSRVSQPWLDEIGNTIFWLKRQLKTYDLSLFNPHINKSMLCDESCDQNTYHAVWTYIDNLPKISARSIDGLDDFTEWTTKAVDSMVKLAELLEREDITLDFGNFLNFLQSYNKSYTPSVEDRAVLELNDSSHRPISKERIEGRRCNLTLLKARLIELGRVEPWR</sequence>
<name>A0AAN8EPN2_9EURO</name>
<accession>A0AAN8EPN2</accession>
<protein>
    <submittedName>
        <fullName evidence="2">Uncharacterized protein</fullName>
    </submittedName>
</protein>
<comment type="caution">
    <text evidence="2">The sequence shown here is derived from an EMBL/GenBank/DDBJ whole genome shotgun (WGS) entry which is preliminary data.</text>
</comment>
<keyword evidence="3" id="KW-1185">Reference proteome</keyword>
<gene>
    <name evidence="2" type="ORF">OHC33_005863</name>
</gene>
<reference evidence="2 3" key="1">
    <citation type="submission" date="2022-12" db="EMBL/GenBank/DDBJ databases">
        <title>Genomic features and morphological characterization of a novel Knufia sp. strain isolated from spacecraft assembly facility.</title>
        <authorList>
            <person name="Teixeira M."/>
            <person name="Chander A.M."/>
            <person name="Stajich J.E."/>
            <person name="Venkateswaran K."/>
        </authorList>
    </citation>
    <scope>NUCLEOTIDE SEQUENCE [LARGE SCALE GENOMIC DNA]</scope>
    <source>
        <strain evidence="2 3">FJI-L2-BK-P2</strain>
    </source>
</reference>
<evidence type="ECO:0000313" key="3">
    <source>
        <dbReference type="Proteomes" id="UP001316803"/>
    </source>
</evidence>
<feature type="region of interest" description="Disordered" evidence="1">
    <location>
        <begin position="47"/>
        <end position="82"/>
    </location>
</feature>
<feature type="compositionally biased region" description="Basic residues" evidence="1">
    <location>
        <begin position="1"/>
        <end position="16"/>
    </location>
</feature>
<evidence type="ECO:0000313" key="2">
    <source>
        <dbReference type="EMBL" id="KAK5953295.1"/>
    </source>
</evidence>
<dbReference type="Proteomes" id="UP001316803">
    <property type="component" value="Unassembled WGS sequence"/>
</dbReference>
<dbReference type="AlphaFoldDB" id="A0AAN8EPN2"/>
<proteinExistence type="predicted"/>
<evidence type="ECO:0000256" key="1">
    <source>
        <dbReference type="SAM" id="MobiDB-lite"/>
    </source>
</evidence>
<feature type="compositionally biased region" description="Low complexity" evidence="1">
    <location>
        <begin position="69"/>
        <end position="82"/>
    </location>
</feature>
<dbReference type="EMBL" id="JAKLMC020000012">
    <property type="protein sequence ID" value="KAK5953295.1"/>
    <property type="molecule type" value="Genomic_DNA"/>
</dbReference>
<feature type="region of interest" description="Disordered" evidence="1">
    <location>
        <begin position="1"/>
        <end position="23"/>
    </location>
</feature>
<organism evidence="2 3">
    <name type="scientific">Knufia fluminis</name>
    <dbReference type="NCBI Taxonomy" id="191047"/>
    <lineage>
        <taxon>Eukaryota</taxon>
        <taxon>Fungi</taxon>
        <taxon>Dikarya</taxon>
        <taxon>Ascomycota</taxon>
        <taxon>Pezizomycotina</taxon>
        <taxon>Eurotiomycetes</taxon>
        <taxon>Chaetothyriomycetidae</taxon>
        <taxon>Chaetothyriales</taxon>
        <taxon>Trichomeriaceae</taxon>
        <taxon>Knufia</taxon>
    </lineage>
</organism>